<feature type="domain" description="Putative sensor" evidence="2">
    <location>
        <begin position="23"/>
        <end position="208"/>
    </location>
</feature>
<reference evidence="3 4" key="1">
    <citation type="submission" date="2018-09" db="EMBL/GenBank/DDBJ databases">
        <title>Nocardia yunnanensis sp. nov., an actinomycete isolated from a soil sample.</title>
        <authorList>
            <person name="Zhang J."/>
        </authorList>
    </citation>
    <scope>NUCLEOTIDE SEQUENCE [LARGE SCALE GENOMIC DNA]</scope>
    <source>
        <strain evidence="3 4">CFHS0054</strain>
    </source>
</reference>
<keyword evidence="1" id="KW-0472">Membrane</keyword>
<keyword evidence="1" id="KW-0812">Transmembrane</keyword>
<feature type="transmembrane region" description="Helical" evidence="1">
    <location>
        <begin position="49"/>
        <end position="69"/>
    </location>
</feature>
<feature type="transmembrane region" description="Helical" evidence="1">
    <location>
        <begin position="21"/>
        <end position="43"/>
    </location>
</feature>
<accession>A0A386Z905</accession>
<dbReference type="AlphaFoldDB" id="A0A386Z905"/>
<dbReference type="OrthoDB" id="227596at2"/>
<evidence type="ECO:0000259" key="2">
    <source>
        <dbReference type="Pfam" id="PF13796"/>
    </source>
</evidence>
<keyword evidence="1" id="KW-1133">Transmembrane helix</keyword>
<evidence type="ECO:0000313" key="4">
    <source>
        <dbReference type="Proteomes" id="UP000267164"/>
    </source>
</evidence>
<gene>
    <name evidence="3" type="ORF">D7D52_07250</name>
</gene>
<dbReference type="Proteomes" id="UP000267164">
    <property type="component" value="Chromosome"/>
</dbReference>
<dbReference type="KEGG" id="nyu:D7D52_07250"/>
<feature type="transmembrane region" description="Helical" evidence="1">
    <location>
        <begin position="115"/>
        <end position="138"/>
    </location>
</feature>
<organism evidence="3 4">
    <name type="scientific">Nocardia yunnanensis</name>
    <dbReference type="NCBI Taxonomy" id="2382165"/>
    <lineage>
        <taxon>Bacteria</taxon>
        <taxon>Bacillati</taxon>
        <taxon>Actinomycetota</taxon>
        <taxon>Actinomycetes</taxon>
        <taxon>Mycobacteriales</taxon>
        <taxon>Nocardiaceae</taxon>
        <taxon>Nocardia</taxon>
    </lineage>
</organism>
<dbReference type="Pfam" id="PF13796">
    <property type="entry name" value="Sensor"/>
    <property type="match status" value="1"/>
</dbReference>
<evidence type="ECO:0000256" key="1">
    <source>
        <dbReference type="SAM" id="Phobius"/>
    </source>
</evidence>
<sequence length="240" mass="26355">MAGCGNSVARVTIIRRLGLDFAYTFLGLPLAVLSFSLLVTLFTASIGTAVIFVGIPLLALTLLLACGFADLERLRLQRLTGRSAPRPRYVGASEGAGWFRRITAPIRQGQSWLDLLYAVVNLPIAIITFVLPITWWAMALGGLTYWFWGRFIPYGDSHDIVTQTIMGADTDYNRTLFHTIIGLLAFLTIYPVQRGSAALQATFAQTLLIRLAVVQNRTNPPRGALTEPTAATQAKVYEHN</sequence>
<keyword evidence="4" id="KW-1185">Reference proteome</keyword>
<name>A0A386Z905_9NOCA</name>
<evidence type="ECO:0000313" key="3">
    <source>
        <dbReference type="EMBL" id="AYF73687.1"/>
    </source>
</evidence>
<dbReference type="EMBL" id="CP032568">
    <property type="protein sequence ID" value="AYF73687.1"/>
    <property type="molecule type" value="Genomic_DNA"/>
</dbReference>
<protein>
    <recommendedName>
        <fullName evidence="2">Putative sensor domain-containing protein</fullName>
    </recommendedName>
</protein>
<dbReference type="InterPro" id="IPR025828">
    <property type="entry name" value="Put_sensor_dom"/>
</dbReference>
<feature type="transmembrane region" description="Helical" evidence="1">
    <location>
        <begin position="175"/>
        <end position="192"/>
    </location>
</feature>
<proteinExistence type="predicted"/>